<dbReference type="EMBL" id="JAHRIO010050007">
    <property type="protein sequence ID" value="MEQ2173793.1"/>
    <property type="molecule type" value="Genomic_DNA"/>
</dbReference>
<dbReference type="InterPro" id="IPR043593">
    <property type="entry name" value="ASAP"/>
</dbReference>
<gene>
    <name evidence="1" type="ORF">GOODEAATRI_001076</name>
</gene>
<evidence type="ECO:0000313" key="1">
    <source>
        <dbReference type="EMBL" id="MEQ2173793.1"/>
    </source>
</evidence>
<protein>
    <submittedName>
        <fullName evidence="1">Uncharacterized protein</fullName>
    </submittedName>
</protein>
<evidence type="ECO:0000313" key="2">
    <source>
        <dbReference type="Proteomes" id="UP001476798"/>
    </source>
</evidence>
<dbReference type="InterPro" id="IPR027267">
    <property type="entry name" value="AH/BAR_dom_sf"/>
</dbReference>
<feature type="non-terminal residue" evidence="1">
    <location>
        <position position="1"/>
    </location>
</feature>
<dbReference type="Gene3D" id="1.20.1270.60">
    <property type="entry name" value="Arfaptin homology (AH) domain/BAR domain"/>
    <property type="match status" value="1"/>
</dbReference>
<keyword evidence="2" id="KW-1185">Reference proteome</keyword>
<dbReference type="PANTHER" id="PTHR45854:SF4">
    <property type="entry name" value="ARF-GAP WITH SH3 DOMAIN, ANK REPEAT AND PH DOMAIN-CONTAINING PROTEIN 2"/>
    <property type="match status" value="1"/>
</dbReference>
<organism evidence="1 2">
    <name type="scientific">Goodea atripinnis</name>
    <dbReference type="NCBI Taxonomy" id="208336"/>
    <lineage>
        <taxon>Eukaryota</taxon>
        <taxon>Metazoa</taxon>
        <taxon>Chordata</taxon>
        <taxon>Craniata</taxon>
        <taxon>Vertebrata</taxon>
        <taxon>Euteleostomi</taxon>
        <taxon>Actinopterygii</taxon>
        <taxon>Neopterygii</taxon>
        <taxon>Teleostei</taxon>
        <taxon>Neoteleostei</taxon>
        <taxon>Acanthomorphata</taxon>
        <taxon>Ovalentaria</taxon>
        <taxon>Atherinomorphae</taxon>
        <taxon>Cyprinodontiformes</taxon>
        <taxon>Goodeidae</taxon>
        <taxon>Goodea</taxon>
    </lineage>
</organism>
<name>A0ABV0NQY2_9TELE</name>
<sequence length="163" mass="18777">HVENEEQYTQALEKFGENCVYRDDPDLGSAFLKFSVFTKELTALFKNLLLFYPEDCCSVVYLLFSSLGVNMDLICYNRRYFRPNGRQGCVLLKANSRVHRTVVLTLDFQGRRRHDVMHAVDLSHPLLNDGSVFGFFKHTESYGLQGHSVWVEFPVFVRSVGTV</sequence>
<comment type="caution">
    <text evidence="1">The sequence shown here is derived from an EMBL/GenBank/DDBJ whole genome shotgun (WGS) entry which is preliminary data.</text>
</comment>
<accession>A0ABV0NQY2</accession>
<proteinExistence type="predicted"/>
<reference evidence="1 2" key="1">
    <citation type="submission" date="2021-06" db="EMBL/GenBank/DDBJ databases">
        <authorList>
            <person name="Palmer J.M."/>
        </authorList>
    </citation>
    <scope>NUCLEOTIDE SEQUENCE [LARGE SCALE GENOMIC DNA]</scope>
    <source>
        <strain evidence="1 2">GA_2019</strain>
        <tissue evidence="1">Muscle</tissue>
    </source>
</reference>
<dbReference type="Proteomes" id="UP001476798">
    <property type="component" value="Unassembled WGS sequence"/>
</dbReference>
<dbReference type="PANTHER" id="PTHR45854">
    <property type="entry name" value="ASAP FAMILY MEMBER"/>
    <property type="match status" value="1"/>
</dbReference>